<reference evidence="3 4" key="1">
    <citation type="submission" date="2016-09" db="EMBL/GenBank/DDBJ databases">
        <title>Draft genome sequence for the type strain of Vulcanibacillus modesticaldus BR, a strictly anaerobic, moderately thermophilic, and nitrate-reducing bacterium from deep sea-hydrothermal vents of the Mid-Atlantic Ridge.</title>
        <authorList>
            <person name="Abin C.A."/>
            <person name="Hollibaugh J.T."/>
        </authorList>
    </citation>
    <scope>NUCLEOTIDE SEQUENCE [LARGE SCALE GENOMIC DNA]</scope>
    <source>
        <strain evidence="3 4">BR</strain>
    </source>
</reference>
<dbReference type="PROSITE" id="PS51736">
    <property type="entry name" value="RECOMBINASES_3"/>
    <property type="match status" value="1"/>
</dbReference>
<dbReference type="AlphaFoldDB" id="A0A1D2YWW0"/>
<comment type="caution">
    <text evidence="3">The sequence shown here is derived from an EMBL/GenBank/DDBJ whole genome shotgun (WGS) entry which is preliminary data.</text>
</comment>
<dbReference type="OrthoDB" id="2731197at2"/>
<evidence type="ECO:0000256" key="1">
    <source>
        <dbReference type="ARBA" id="ARBA00009913"/>
    </source>
</evidence>
<dbReference type="CDD" id="cd00338">
    <property type="entry name" value="Ser_Recombinase"/>
    <property type="match status" value="1"/>
</dbReference>
<dbReference type="Gene3D" id="3.40.50.1390">
    <property type="entry name" value="Resolvase, N-terminal catalytic domain"/>
    <property type="match status" value="1"/>
</dbReference>
<dbReference type="PANTHER" id="PTHR30461">
    <property type="entry name" value="DNA-INVERTASE FROM LAMBDOID PROPHAGE"/>
    <property type="match status" value="1"/>
</dbReference>
<dbReference type="EMBL" id="MIJF01000006">
    <property type="protein sequence ID" value="OEG00146.1"/>
    <property type="molecule type" value="Genomic_DNA"/>
</dbReference>
<dbReference type="SMART" id="SM00857">
    <property type="entry name" value="Resolvase"/>
    <property type="match status" value="1"/>
</dbReference>
<dbReference type="GO" id="GO:0003677">
    <property type="term" value="F:DNA binding"/>
    <property type="evidence" value="ECO:0007669"/>
    <property type="project" value="InterPro"/>
</dbReference>
<dbReference type="GO" id="GO:0000150">
    <property type="term" value="F:DNA strand exchange activity"/>
    <property type="evidence" value="ECO:0007669"/>
    <property type="project" value="InterPro"/>
</dbReference>
<dbReference type="RefSeq" id="WP_069655960.1">
    <property type="nucleotide sequence ID" value="NZ_MIJF01000006.1"/>
</dbReference>
<organism evidence="3 4">
    <name type="scientific">Vulcanibacillus modesticaldus</name>
    <dbReference type="NCBI Taxonomy" id="337097"/>
    <lineage>
        <taxon>Bacteria</taxon>
        <taxon>Bacillati</taxon>
        <taxon>Bacillota</taxon>
        <taxon>Bacilli</taxon>
        <taxon>Bacillales</taxon>
        <taxon>Bacillaceae</taxon>
        <taxon>Vulcanibacillus</taxon>
    </lineage>
</organism>
<dbReference type="PANTHER" id="PTHR30461:SF26">
    <property type="entry name" value="RESOLVASE HOMOLOG YNEB"/>
    <property type="match status" value="1"/>
</dbReference>
<sequence length="224" mass="26276">MKALVYSRVSTEKESQTTSLKRQSEEGIKFCKKMGWDIVDVIEEQESGYEIDREGIYILLNLLKNKEVDVIVVQDETRIGRGNTKIAILHQIKKYNCKIYSLEHQGELILSEMDGMILEILAVIEEYQRKLNNRKISRGMKRAIESGYRPEKNLKNIDKGGRDKKEVPIDEIIRLRSLDLTFKEIAATLRGFGYDVSKATVHRRYQEYYMNNMKEEDVDRKYIE</sequence>
<comment type="similarity">
    <text evidence="1">Belongs to the site-specific recombinase resolvase family.</text>
</comment>
<dbReference type="SUPFAM" id="SSF53041">
    <property type="entry name" value="Resolvase-like"/>
    <property type="match status" value="1"/>
</dbReference>
<dbReference type="STRING" id="337097.BHF71_05960"/>
<dbReference type="Proteomes" id="UP000243739">
    <property type="component" value="Unassembled WGS sequence"/>
</dbReference>
<keyword evidence="4" id="KW-1185">Reference proteome</keyword>
<name>A0A1D2YWW0_9BACI</name>
<accession>A0A1D2YWW0</accession>
<evidence type="ECO:0000259" key="2">
    <source>
        <dbReference type="PROSITE" id="PS51736"/>
    </source>
</evidence>
<dbReference type="Pfam" id="PF00239">
    <property type="entry name" value="Resolvase"/>
    <property type="match status" value="1"/>
</dbReference>
<dbReference type="InterPro" id="IPR050639">
    <property type="entry name" value="SSR_resolvase"/>
</dbReference>
<evidence type="ECO:0000313" key="3">
    <source>
        <dbReference type="EMBL" id="OEG00146.1"/>
    </source>
</evidence>
<gene>
    <name evidence="3" type="ORF">BHF71_05960</name>
</gene>
<proteinExistence type="inferred from homology"/>
<dbReference type="InterPro" id="IPR006119">
    <property type="entry name" value="Resolv_N"/>
</dbReference>
<protein>
    <submittedName>
        <fullName evidence="3">Resolvase</fullName>
    </submittedName>
</protein>
<feature type="domain" description="Resolvase/invertase-type recombinase catalytic" evidence="2">
    <location>
        <begin position="2"/>
        <end position="147"/>
    </location>
</feature>
<dbReference type="InterPro" id="IPR036162">
    <property type="entry name" value="Resolvase-like_N_sf"/>
</dbReference>
<evidence type="ECO:0000313" key="4">
    <source>
        <dbReference type="Proteomes" id="UP000243739"/>
    </source>
</evidence>